<protein>
    <submittedName>
        <fullName evidence="1">Uncharacterized protein</fullName>
    </submittedName>
</protein>
<dbReference type="EMBL" id="LGUT01001337">
    <property type="protein sequence ID" value="KOG89145.1"/>
    <property type="molecule type" value="Genomic_DNA"/>
</dbReference>
<dbReference type="RefSeq" id="WP_030892786.1">
    <property type="nucleotide sequence ID" value="NZ_JBIRHZ010000003.1"/>
</dbReference>
<proteinExistence type="predicted"/>
<gene>
    <name evidence="1" type="ORF">ADK38_15880</name>
</gene>
<dbReference type="Proteomes" id="UP000037020">
    <property type="component" value="Unassembled WGS sequence"/>
</dbReference>
<organism evidence="1 2">
    <name type="scientific">Streptomyces varsoviensis</name>
    <dbReference type="NCBI Taxonomy" id="67373"/>
    <lineage>
        <taxon>Bacteria</taxon>
        <taxon>Bacillati</taxon>
        <taxon>Actinomycetota</taxon>
        <taxon>Actinomycetes</taxon>
        <taxon>Kitasatosporales</taxon>
        <taxon>Streptomycetaceae</taxon>
        <taxon>Streptomyces</taxon>
    </lineage>
</organism>
<evidence type="ECO:0000313" key="1">
    <source>
        <dbReference type="EMBL" id="KOG89145.1"/>
    </source>
</evidence>
<keyword evidence="2" id="KW-1185">Reference proteome</keyword>
<accession>A0ABR5J6W0</accession>
<sequence>MREATELVRDATDDLIYDHSRRVYASTSSAPTTAVRTAPELAPAPFAQVSAGAGIGFRLSAQVM</sequence>
<comment type="caution">
    <text evidence="1">The sequence shown here is derived from an EMBL/GenBank/DDBJ whole genome shotgun (WGS) entry which is preliminary data.</text>
</comment>
<evidence type="ECO:0000313" key="2">
    <source>
        <dbReference type="Proteomes" id="UP000037020"/>
    </source>
</evidence>
<reference evidence="1 2" key="1">
    <citation type="submission" date="2015-07" db="EMBL/GenBank/DDBJ databases">
        <authorList>
            <person name="Ju K.-S."/>
            <person name="Doroghazi J.R."/>
            <person name="Metcalf W.W."/>
        </authorList>
    </citation>
    <scope>NUCLEOTIDE SEQUENCE [LARGE SCALE GENOMIC DNA]</scope>
    <source>
        <strain evidence="1 2">NRRL B-3589</strain>
    </source>
</reference>
<name>A0ABR5J6W0_9ACTN</name>